<evidence type="ECO:0000313" key="3">
    <source>
        <dbReference type="Proteomes" id="UP000095009"/>
    </source>
</evidence>
<feature type="compositionally biased region" description="Low complexity" evidence="1">
    <location>
        <begin position="41"/>
        <end position="59"/>
    </location>
</feature>
<evidence type="ECO:0000313" key="2">
    <source>
        <dbReference type="EMBL" id="ODQ64079.1"/>
    </source>
</evidence>
<dbReference type="GO" id="GO:0000329">
    <property type="term" value="C:fungal-type vacuole membrane"/>
    <property type="evidence" value="ECO:0007669"/>
    <property type="project" value="TreeGrafter"/>
</dbReference>
<dbReference type="Proteomes" id="UP000095009">
    <property type="component" value="Unassembled WGS sequence"/>
</dbReference>
<dbReference type="InterPro" id="IPR018857">
    <property type="entry name" value="TORC1_cplx_su_TCO89"/>
</dbReference>
<dbReference type="AlphaFoldDB" id="A0A1E3PF92"/>
<feature type="compositionally biased region" description="Low complexity" evidence="1">
    <location>
        <begin position="297"/>
        <end position="320"/>
    </location>
</feature>
<feature type="compositionally biased region" description="Basic and acidic residues" evidence="1">
    <location>
        <begin position="474"/>
        <end position="483"/>
    </location>
</feature>
<feature type="compositionally biased region" description="Polar residues" evidence="1">
    <location>
        <begin position="325"/>
        <end position="352"/>
    </location>
</feature>
<feature type="compositionally biased region" description="Low complexity" evidence="1">
    <location>
        <begin position="622"/>
        <end position="637"/>
    </location>
</feature>
<dbReference type="EMBL" id="KV454413">
    <property type="protein sequence ID" value="ODQ64079.1"/>
    <property type="molecule type" value="Genomic_DNA"/>
</dbReference>
<feature type="region of interest" description="Disordered" evidence="1">
    <location>
        <begin position="622"/>
        <end position="653"/>
    </location>
</feature>
<dbReference type="PANTHER" id="PTHR22794:SF2">
    <property type="entry name" value="THAP DOMAIN-CONTAINING PROTEIN 11"/>
    <property type="match status" value="1"/>
</dbReference>
<dbReference type="GO" id="GO:0031929">
    <property type="term" value="P:TOR signaling"/>
    <property type="evidence" value="ECO:0007669"/>
    <property type="project" value="InterPro"/>
</dbReference>
<evidence type="ECO:0000256" key="1">
    <source>
        <dbReference type="SAM" id="MobiDB-lite"/>
    </source>
</evidence>
<dbReference type="STRING" id="857566.A0A1E3PF92"/>
<accession>A0A1E3PF92</accession>
<feature type="compositionally biased region" description="Acidic residues" evidence="1">
    <location>
        <begin position="161"/>
        <end position="174"/>
    </location>
</feature>
<dbReference type="GO" id="GO:0031931">
    <property type="term" value="C:TORC1 complex"/>
    <property type="evidence" value="ECO:0007669"/>
    <property type="project" value="InterPro"/>
</dbReference>
<feature type="region of interest" description="Disordered" evidence="1">
    <location>
        <begin position="570"/>
        <end position="605"/>
    </location>
</feature>
<feature type="region of interest" description="Disordered" evidence="1">
    <location>
        <begin position="290"/>
        <end position="352"/>
    </location>
</feature>
<feature type="region of interest" description="Disordered" evidence="1">
    <location>
        <begin position="157"/>
        <end position="232"/>
    </location>
</feature>
<proteinExistence type="predicted"/>
<gene>
    <name evidence="2" type="ORF">NADFUDRAFT_80212</name>
</gene>
<dbReference type="Pfam" id="PF10452">
    <property type="entry name" value="TCO89"/>
    <property type="match status" value="1"/>
</dbReference>
<name>A0A1E3PF92_9ASCO</name>
<feature type="compositionally biased region" description="Polar residues" evidence="1">
    <location>
        <begin position="641"/>
        <end position="653"/>
    </location>
</feature>
<keyword evidence="3" id="KW-1185">Reference proteome</keyword>
<dbReference type="PANTHER" id="PTHR22794">
    <property type="entry name" value="THAP DOMAIN PROTEIN 11"/>
    <property type="match status" value="1"/>
</dbReference>
<feature type="region of interest" description="Disordered" evidence="1">
    <location>
        <begin position="447"/>
        <end position="514"/>
    </location>
</feature>
<protein>
    <submittedName>
        <fullName evidence="2">Uncharacterized protein</fullName>
    </submittedName>
</protein>
<dbReference type="OrthoDB" id="5430106at2759"/>
<feature type="compositionally biased region" description="Low complexity" evidence="1">
    <location>
        <begin position="572"/>
        <end position="599"/>
    </location>
</feature>
<feature type="compositionally biased region" description="Polar residues" evidence="1">
    <location>
        <begin position="200"/>
        <end position="224"/>
    </location>
</feature>
<feature type="region of interest" description="Disordered" evidence="1">
    <location>
        <begin position="1"/>
        <end position="60"/>
    </location>
</feature>
<sequence length="653" mass="71891">MSPTVQHVTLTNRRSTSARSMGINSSNNNAMTSVGTDKEVTGNGNNATTNPNHNNTLTTNRKHKPAVTHIKYRRNGSLGRGLNKLGFTMTNSSSSGHNSDHNLNPDELKRCKSSDAILLRNTALRRSKSYIKNGGSSEFSIANKRRPVAAKKILQLHASDDDNDDEYEDLENDDNTGLNEISKDNFQEDSEVNSPVMDADTSSNISKREPINSTDNSHVMQHTNQNDKDRDSKVLTNQVNLPTIDQVQAVNNNVTGRDTQLTSQKPVTTLHQQSTPMTTALRNKMATNLSQQHNPVSSISPLRSFESPSSSSSSQSSISPHQAKHTNNNTNVRHSNSTAQIHRPTKSTVPATRTQQKLWLQRESIVIDHPSNNYTTTPTDGSTPPFAANNGSTNFHTSYSQVSLCNPEHKREFERINREFIGLRAISNPILETVERYAKLNKSIRNPKRDSINGLQGDFSRSTRSGNQGLTINTDHDGYDQRHGLSQSVPRHAFESDASLNNTSNRTRNEKPVINSNTAINGYNAAAVDRGFQNFIRNKVISDTVDVNEVLLRLWNSGWKTAQRELLKEPLANNNGNSATANGTGNNGNSTTANGGTANDSGSNNEVPALRLRAQQIQRQMAIAAQHQENQQLQQQRQPKENGSGNESVKPSG</sequence>
<organism evidence="2 3">
    <name type="scientific">Nadsonia fulvescens var. elongata DSM 6958</name>
    <dbReference type="NCBI Taxonomy" id="857566"/>
    <lineage>
        <taxon>Eukaryota</taxon>
        <taxon>Fungi</taxon>
        <taxon>Dikarya</taxon>
        <taxon>Ascomycota</taxon>
        <taxon>Saccharomycotina</taxon>
        <taxon>Dipodascomycetes</taxon>
        <taxon>Dipodascales</taxon>
        <taxon>Dipodascales incertae sedis</taxon>
        <taxon>Nadsonia</taxon>
    </lineage>
</organism>
<reference evidence="2 3" key="1">
    <citation type="journal article" date="2016" name="Proc. Natl. Acad. Sci. U.S.A.">
        <title>Comparative genomics of biotechnologically important yeasts.</title>
        <authorList>
            <person name="Riley R."/>
            <person name="Haridas S."/>
            <person name="Wolfe K.H."/>
            <person name="Lopes M.R."/>
            <person name="Hittinger C.T."/>
            <person name="Goeker M."/>
            <person name="Salamov A.A."/>
            <person name="Wisecaver J.H."/>
            <person name="Long T.M."/>
            <person name="Calvey C.H."/>
            <person name="Aerts A.L."/>
            <person name="Barry K.W."/>
            <person name="Choi C."/>
            <person name="Clum A."/>
            <person name="Coughlan A.Y."/>
            <person name="Deshpande S."/>
            <person name="Douglass A.P."/>
            <person name="Hanson S.J."/>
            <person name="Klenk H.-P."/>
            <person name="LaButti K.M."/>
            <person name="Lapidus A."/>
            <person name="Lindquist E.A."/>
            <person name="Lipzen A.M."/>
            <person name="Meier-Kolthoff J.P."/>
            <person name="Ohm R.A."/>
            <person name="Otillar R.P."/>
            <person name="Pangilinan J.L."/>
            <person name="Peng Y."/>
            <person name="Rokas A."/>
            <person name="Rosa C.A."/>
            <person name="Scheuner C."/>
            <person name="Sibirny A.A."/>
            <person name="Slot J.C."/>
            <person name="Stielow J.B."/>
            <person name="Sun H."/>
            <person name="Kurtzman C.P."/>
            <person name="Blackwell M."/>
            <person name="Grigoriev I.V."/>
            <person name="Jeffries T.W."/>
        </authorList>
    </citation>
    <scope>NUCLEOTIDE SEQUENCE [LARGE SCALE GENOMIC DNA]</scope>
    <source>
        <strain evidence="2 3">DSM 6958</strain>
    </source>
</reference>
<feature type="compositionally biased region" description="Polar residues" evidence="1">
    <location>
        <begin position="1"/>
        <end position="35"/>
    </location>
</feature>
<feature type="compositionally biased region" description="Polar residues" evidence="1">
    <location>
        <begin position="459"/>
        <end position="473"/>
    </location>
</feature>